<evidence type="ECO:0000256" key="3">
    <source>
        <dbReference type="HAMAP-Rule" id="MF_01385"/>
    </source>
</evidence>
<dbReference type="Proteomes" id="UP000256913">
    <property type="component" value="Unassembled WGS sequence"/>
</dbReference>
<name>A0A3D9ZNA0_9ACTN</name>
<dbReference type="Pfam" id="PF01730">
    <property type="entry name" value="UreF"/>
    <property type="match status" value="1"/>
</dbReference>
<comment type="subunit">
    <text evidence="3">UreD, UreF and UreG form a complex that acts as a GTP-hydrolysis-dependent molecular chaperone, activating the urease apoprotein by helping to assemble the nickel containing metallocenter of UreC. The UreE protein probably delivers the nickel.</text>
</comment>
<dbReference type="OrthoDB" id="3382047at2"/>
<dbReference type="PANTHER" id="PTHR33620:SF1">
    <property type="entry name" value="UREASE ACCESSORY PROTEIN F"/>
    <property type="match status" value="1"/>
</dbReference>
<comment type="function">
    <text evidence="3">Required for maturation of urease via the functional incorporation of the urease nickel metallocenter.</text>
</comment>
<sequence>MSLSTLLVLADGRLPSGAHAHSGGVEAAVAAGRVRDLHTLEAFLLGRTATTGVVSAAFAAATCYALTRAGGDGDDPCWDRVRALDDGLDVRTASPALRAASRAQGRALLRAAARIWPDAVRATDPAVASPAAVDRAPSLATTRADAEIARLANSAAAPYESTPSPSDTRTDDARATRPAAAGVPGPPAQRVGLGPRGARRNVSAARSRLPAGVHHPTAIGIAAAASGLGPQEAGLIAVYGGLTGAASAAVRLLGLDPYAVHGLVAALAQECDRVAADAVLRVDDPVDDLPAGSALLLDVDAEQHATWEVRLFAS</sequence>
<protein>
    <recommendedName>
        <fullName evidence="3">Urease accessory protein UreF</fullName>
    </recommendedName>
</protein>
<dbReference type="PANTHER" id="PTHR33620">
    <property type="entry name" value="UREASE ACCESSORY PROTEIN F"/>
    <property type="match status" value="1"/>
</dbReference>
<dbReference type="GO" id="GO:0016151">
    <property type="term" value="F:nickel cation binding"/>
    <property type="evidence" value="ECO:0007669"/>
    <property type="project" value="UniProtKB-UniRule"/>
</dbReference>
<comment type="subcellular location">
    <subcellularLocation>
        <location evidence="3">Cytoplasm</location>
    </subcellularLocation>
</comment>
<comment type="similarity">
    <text evidence="3">Belongs to the UreF family.</text>
</comment>
<comment type="caution">
    <text evidence="5">The sequence shown here is derived from an EMBL/GenBank/DDBJ whole genome shotgun (WGS) entry which is preliminary data.</text>
</comment>
<reference evidence="5 6" key="1">
    <citation type="submission" date="2018-08" db="EMBL/GenBank/DDBJ databases">
        <title>Sequencing the genomes of 1000 actinobacteria strains.</title>
        <authorList>
            <person name="Klenk H.-P."/>
        </authorList>
    </citation>
    <scope>NUCLEOTIDE SEQUENCE [LARGE SCALE GENOMIC DNA]</scope>
    <source>
        <strain evidence="5 6">DSM 44099</strain>
    </source>
</reference>
<dbReference type="HAMAP" id="MF_01385">
    <property type="entry name" value="UreF"/>
    <property type="match status" value="1"/>
</dbReference>
<evidence type="ECO:0000256" key="4">
    <source>
        <dbReference type="SAM" id="MobiDB-lite"/>
    </source>
</evidence>
<dbReference type="GO" id="GO:0005737">
    <property type="term" value="C:cytoplasm"/>
    <property type="evidence" value="ECO:0007669"/>
    <property type="project" value="UniProtKB-SubCell"/>
</dbReference>
<dbReference type="Gene3D" id="1.10.4190.10">
    <property type="entry name" value="Urease accessory protein UreF"/>
    <property type="match status" value="1"/>
</dbReference>
<dbReference type="EMBL" id="QUMQ01000001">
    <property type="protein sequence ID" value="REF98711.1"/>
    <property type="molecule type" value="Genomic_DNA"/>
</dbReference>
<feature type="region of interest" description="Disordered" evidence="4">
    <location>
        <begin position="152"/>
        <end position="209"/>
    </location>
</feature>
<dbReference type="AlphaFoldDB" id="A0A3D9ZNA0"/>
<dbReference type="InterPro" id="IPR038277">
    <property type="entry name" value="UreF_sf"/>
</dbReference>
<evidence type="ECO:0000313" key="5">
    <source>
        <dbReference type="EMBL" id="REF98711.1"/>
    </source>
</evidence>
<keyword evidence="1 3" id="KW-0996">Nickel insertion</keyword>
<evidence type="ECO:0000256" key="2">
    <source>
        <dbReference type="ARBA" id="ARBA00023186"/>
    </source>
</evidence>
<keyword evidence="3" id="KW-0963">Cytoplasm</keyword>
<dbReference type="InterPro" id="IPR002639">
    <property type="entry name" value="UreF"/>
</dbReference>
<organism evidence="5 6">
    <name type="scientific">Asanoa ferruginea</name>
    <dbReference type="NCBI Taxonomy" id="53367"/>
    <lineage>
        <taxon>Bacteria</taxon>
        <taxon>Bacillati</taxon>
        <taxon>Actinomycetota</taxon>
        <taxon>Actinomycetes</taxon>
        <taxon>Micromonosporales</taxon>
        <taxon>Micromonosporaceae</taxon>
        <taxon>Asanoa</taxon>
    </lineage>
</organism>
<feature type="compositionally biased region" description="Low complexity" evidence="4">
    <location>
        <begin position="176"/>
        <end position="192"/>
    </location>
</feature>
<proteinExistence type="inferred from homology"/>
<dbReference type="RefSeq" id="WP_116069961.1">
    <property type="nucleotide sequence ID" value="NZ_BONB01000104.1"/>
</dbReference>
<evidence type="ECO:0000256" key="1">
    <source>
        <dbReference type="ARBA" id="ARBA00022988"/>
    </source>
</evidence>
<accession>A0A3D9ZNA0</accession>
<evidence type="ECO:0000313" key="6">
    <source>
        <dbReference type="Proteomes" id="UP000256913"/>
    </source>
</evidence>
<keyword evidence="2 3" id="KW-0143">Chaperone</keyword>
<keyword evidence="6" id="KW-1185">Reference proteome</keyword>
<gene>
    <name evidence="3" type="primary">ureF</name>
    <name evidence="5" type="ORF">DFJ67_4729</name>
</gene>